<proteinExistence type="predicted"/>
<organism evidence="2 3">
    <name type="scientific">Methylobacterium tarhaniae</name>
    <dbReference type="NCBI Taxonomy" id="1187852"/>
    <lineage>
        <taxon>Bacteria</taxon>
        <taxon>Pseudomonadati</taxon>
        <taxon>Pseudomonadota</taxon>
        <taxon>Alphaproteobacteria</taxon>
        <taxon>Hyphomicrobiales</taxon>
        <taxon>Methylobacteriaceae</taxon>
        <taxon>Methylobacterium</taxon>
    </lineage>
</organism>
<dbReference type="RefSeq" id="WP_048452303.1">
    <property type="nucleotide sequence ID" value="NZ_LABZ01000127.1"/>
</dbReference>
<gene>
    <name evidence="2" type="ORF">VQ03_18220</name>
</gene>
<evidence type="ECO:0000313" key="3">
    <source>
        <dbReference type="Proteomes" id="UP000036449"/>
    </source>
</evidence>
<protein>
    <submittedName>
        <fullName evidence="2">Uncharacterized protein</fullName>
    </submittedName>
</protein>
<evidence type="ECO:0000313" key="2">
    <source>
        <dbReference type="EMBL" id="KMO37992.1"/>
    </source>
</evidence>
<feature type="coiled-coil region" evidence="1">
    <location>
        <begin position="66"/>
        <end position="100"/>
    </location>
</feature>
<dbReference type="EMBL" id="LABZ01000127">
    <property type="protein sequence ID" value="KMO37992.1"/>
    <property type="molecule type" value="Genomic_DNA"/>
</dbReference>
<comment type="caution">
    <text evidence="2">The sequence shown here is derived from an EMBL/GenBank/DDBJ whole genome shotgun (WGS) entry which is preliminary data.</text>
</comment>
<dbReference type="AlphaFoldDB" id="A0A0J6SWR1"/>
<dbReference type="Proteomes" id="UP000036449">
    <property type="component" value="Unassembled WGS sequence"/>
</dbReference>
<sequence>MQNHAAHLSMDVAARGMTIFNGLQLSIAYYREAEARRRRDGICAVADLEMRLTESRQIEAEAIDAATAISHENDRLRRELAAARAEIASLEHEALSYARMAGLV</sequence>
<reference evidence="2 3" key="1">
    <citation type="submission" date="2015-03" db="EMBL/GenBank/DDBJ databases">
        <title>Genome sequencing of Methylobacterium tarhaniae DSM 25844.</title>
        <authorList>
            <person name="Chaudhry V."/>
            <person name="Patil P.B."/>
        </authorList>
    </citation>
    <scope>NUCLEOTIDE SEQUENCE [LARGE SCALE GENOMIC DNA]</scope>
    <source>
        <strain evidence="2 3">DSM 25844</strain>
    </source>
</reference>
<keyword evidence="3" id="KW-1185">Reference proteome</keyword>
<name>A0A0J6SWR1_9HYPH</name>
<accession>A0A0J6SWR1</accession>
<keyword evidence="1" id="KW-0175">Coiled coil</keyword>
<evidence type="ECO:0000256" key="1">
    <source>
        <dbReference type="SAM" id="Coils"/>
    </source>
</evidence>
<dbReference type="PATRIC" id="fig|1187852.3.peg.940"/>